<feature type="domain" description="DUF7347" evidence="2">
    <location>
        <begin position="23"/>
        <end position="113"/>
    </location>
</feature>
<name>A0A4S3TSH8_9EURY</name>
<dbReference type="AlphaFoldDB" id="A0A4S3TSH8"/>
<dbReference type="InterPro" id="IPR055771">
    <property type="entry name" value="DUF7347"/>
</dbReference>
<dbReference type="InterPro" id="IPR055775">
    <property type="entry name" value="DUF7351"/>
</dbReference>
<dbReference type="EMBL" id="RBZW01000019">
    <property type="protein sequence ID" value="THE65578.1"/>
    <property type="molecule type" value="Genomic_DNA"/>
</dbReference>
<comment type="caution">
    <text evidence="4">The sequence shown here is derived from an EMBL/GenBank/DDBJ whole genome shotgun (WGS) entry which is preliminary data.</text>
</comment>
<evidence type="ECO:0000313" key="4">
    <source>
        <dbReference type="EMBL" id="THE65578.1"/>
    </source>
</evidence>
<feature type="domain" description="DUF7351" evidence="3">
    <location>
        <begin position="130"/>
        <end position="330"/>
    </location>
</feature>
<evidence type="ECO:0000259" key="3">
    <source>
        <dbReference type="Pfam" id="PF24042"/>
    </source>
</evidence>
<organism evidence="4 5">
    <name type="scientific">Salinadaptatus halalkaliphilus</name>
    <dbReference type="NCBI Taxonomy" id="2419781"/>
    <lineage>
        <taxon>Archaea</taxon>
        <taxon>Methanobacteriati</taxon>
        <taxon>Methanobacteriota</taxon>
        <taxon>Stenosarchaea group</taxon>
        <taxon>Halobacteria</taxon>
        <taxon>Halobacteriales</taxon>
        <taxon>Natrialbaceae</taxon>
        <taxon>Salinadaptatus</taxon>
    </lineage>
</organism>
<protein>
    <submittedName>
        <fullName evidence="4">ArsR family transcriptional regulator</fullName>
    </submittedName>
</protein>
<accession>A0A4S3TSH8</accession>
<sequence length="335" mass="36739">MTKRYHPSARGTPMTGDSGSNLPDDAFRVLSHDLRLAVLDVLESAQDAGSFAADPLAYAELAGQVGERLDGDFTRDSGNFNYHLRTLRDASFIERVDGGYRISQAGVRIVRAIRTGNIADETQFETLPIDEPCPYCGGSSAISLQDDWLFIRCLECPGAFVQDDTLPNGTLAGFEVSPASVRDRDPLEIFAVAFQLGLQVHRSFAAGICPECGATTTTETLETCLEHELNAEQLCEHCGRTTDEFLAVSCDICNRSLMTFPAIVVATDPHVVAVMYERGRDVTDQTWSALSRPPDWPCRYAQRDPVVLEYTIPVPAGEDIRVRLEESLSVTVCNP</sequence>
<gene>
    <name evidence="4" type="ORF">D8Y22_07120</name>
</gene>
<dbReference type="Pfam" id="PF24042">
    <property type="entry name" value="DUF7351"/>
    <property type="match status" value="1"/>
</dbReference>
<keyword evidence="5" id="KW-1185">Reference proteome</keyword>
<reference evidence="4 5" key="1">
    <citation type="submission" date="2018-10" db="EMBL/GenBank/DDBJ databases">
        <title>Natronolimnobius sp. XQ-INN 246 isolated from Inner Mongolia Autonomous Region of China.</title>
        <authorList>
            <person name="Xue Q."/>
        </authorList>
    </citation>
    <scope>NUCLEOTIDE SEQUENCE [LARGE SCALE GENOMIC DNA]</scope>
    <source>
        <strain evidence="4 5">XQ-INN 246</strain>
    </source>
</reference>
<dbReference type="InterPro" id="IPR036388">
    <property type="entry name" value="WH-like_DNA-bd_sf"/>
</dbReference>
<evidence type="ECO:0000256" key="1">
    <source>
        <dbReference type="SAM" id="MobiDB-lite"/>
    </source>
</evidence>
<dbReference type="Proteomes" id="UP000318864">
    <property type="component" value="Unassembled WGS sequence"/>
</dbReference>
<evidence type="ECO:0000259" key="2">
    <source>
        <dbReference type="Pfam" id="PF24038"/>
    </source>
</evidence>
<dbReference type="Gene3D" id="1.10.10.10">
    <property type="entry name" value="Winged helix-like DNA-binding domain superfamily/Winged helix DNA-binding domain"/>
    <property type="match status" value="1"/>
</dbReference>
<evidence type="ECO:0000313" key="5">
    <source>
        <dbReference type="Proteomes" id="UP000318864"/>
    </source>
</evidence>
<dbReference type="Pfam" id="PF24038">
    <property type="entry name" value="DUF7347"/>
    <property type="match status" value="1"/>
</dbReference>
<proteinExistence type="predicted"/>
<feature type="region of interest" description="Disordered" evidence="1">
    <location>
        <begin position="1"/>
        <end position="21"/>
    </location>
</feature>